<sequence>MAVKILLLVGFLAVIALFLFDSLPSSKEFDTCLNQINSNYSRISSIGRQREWSGDRFCNTAHAQVLIDNICVQNVINSRFTGRFIFWVSPSRVNINKTLRDYNRQCWDLQVPLYELNLSL</sequence>
<organism evidence="1 2">
    <name type="scientific">Candidatus Roizmanbacteria bacterium GW2011_GWA1_41_13</name>
    <dbReference type="NCBI Taxonomy" id="1618474"/>
    <lineage>
        <taxon>Bacteria</taxon>
        <taxon>Candidatus Roizmaniibacteriota</taxon>
    </lineage>
</organism>
<reference evidence="1 2" key="1">
    <citation type="journal article" date="2015" name="Nature">
        <title>rRNA introns, odd ribosomes, and small enigmatic genomes across a large radiation of phyla.</title>
        <authorList>
            <person name="Brown C.T."/>
            <person name="Hug L.A."/>
            <person name="Thomas B.C."/>
            <person name="Sharon I."/>
            <person name="Castelle C.J."/>
            <person name="Singh A."/>
            <person name="Wilkins M.J."/>
            <person name="Williams K.H."/>
            <person name="Banfield J.F."/>
        </authorList>
    </citation>
    <scope>NUCLEOTIDE SEQUENCE [LARGE SCALE GENOMIC DNA]</scope>
</reference>
<proteinExistence type="predicted"/>
<accession>A0A0G0V1J3</accession>
<dbReference type="Proteomes" id="UP000034961">
    <property type="component" value="Unassembled WGS sequence"/>
</dbReference>
<dbReference type="EMBL" id="LCAN01000003">
    <property type="protein sequence ID" value="KKR94794.1"/>
    <property type="molecule type" value="Genomic_DNA"/>
</dbReference>
<evidence type="ECO:0000313" key="1">
    <source>
        <dbReference type="EMBL" id="KKR94794.1"/>
    </source>
</evidence>
<evidence type="ECO:0000313" key="2">
    <source>
        <dbReference type="Proteomes" id="UP000034961"/>
    </source>
</evidence>
<dbReference type="AlphaFoldDB" id="A0A0G0V1J3"/>
<name>A0A0G0V1J3_9BACT</name>
<comment type="caution">
    <text evidence="1">The sequence shown here is derived from an EMBL/GenBank/DDBJ whole genome shotgun (WGS) entry which is preliminary data.</text>
</comment>
<protein>
    <submittedName>
        <fullName evidence="1">Uncharacterized protein</fullName>
    </submittedName>
</protein>
<gene>
    <name evidence="1" type="ORF">UU41_C0003G0013</name>
</gene>